<reference evidence="1 2" key="1">
    <citation type="submission" date="2021-02" db="EMBL/GenBank/DDBJ databases">
        <authorList>
            <person name="Vanwijnsberghe S."/>
        </authorList>
    </citation>
    <scope>NUCLEOTIDE SEQUENCE [LARGE SCALE GENOMIC DNA]</scope>
    <source>
        <strain evidence="1 2">R-69658</strain>
    </source>
</reference>
<dbReference type="Proteomes" id="UP000674425">
    <property type="component" value="Unassembled WGS sequence"/>
</dbReference>
<organism evidence="1 2">
    <name type="scientific">Paraburkholderia aspalathi</name>
    <dbReference type="NCBI Taxonomy" id="1324617"/>
    <lineage>
        <taxon>Bacteria</taxon>
        <taxon>Pseudomonadati</taxon>
        <taxon>Pseudomonadota</taxon>
        <taxon>Betaproteobacteria</taxon>
        <taxon>Burkholderiales</taxon>
        <taxon>Burkholderiaceae</taxon>
        <taxon>Paraburkholderia</taxon>
    </lineage>
</organism>
<protein>
    <submittedName>
        <fullName evidence="1">Uncharacterized protein</fullName>
    </submittedName>
</protein>
<comment type="caution">
    <text evidence="1">The sequence shown here is derived from an EMBL/GenBank/DDBJ whole genome shotgun (WGS) entry which is preliminary data.</text>
</comment>
<evidence type="ECO:0000313" key="2">
    <source>
        <dbReference type="Proteomes" id="UP000674425"/>
    </source>
</evidence>
<accession>A0ABN7N254</accession>
<keyword evidence="2" id="KW-1185">Reference proteome</keyword>
<dbReference type="EMBL" id="CAJNAU010000109">
    <property type="protein sequence ID" value="CAE6846176.1"/>
    <property type="molecule type" value="Genomic_DNA"/>
</dbReference>
<name>A0ABN7N254_9BURK</name>
<proteinExistence type="predicted"/>
<evidence type="ECO:0000313" key="1">
    <source>
        <dbReference type="EMBL" id="CAE6846176.1"/>
    </source>
</evidence>
<sequence>MKRANSRARAFLGVENCANGSRTLGPDQESEVFLAKRYGATGQAALTYRGVSLEKSSRGLVGTCCDSYVYGVLRSDCHRAGNRANLAAKAVQMARAHA</sequence>
<gene>
    <name evidence="1" type="ORF">R69658_06946</name>
</gene>